<dbReference type="InterPro" id="IPR029058">
    <property type="entry name" value="AB_hydrolase_fold"/>
</dbReference>
<dbReference type="Pfam" id="PF26363">
    <property type="entry name" value="Phospholipase-like"/>
    <property type="match status" value="1"/>
</dbReference>
<dbReference type="KEGG" id="hoh:Hoch_1687"/>
<evidence type="ECO:0008006" key="4">
    <source>
        <dbReference type="Google" id="ProtNLM"/>
    </source>
</evidence>
<feature type="compositionally biased region" description="Polar residues" evidence="1">
    <location>
        <begin position="9"/>
        <end position="18"/>
    </location>
</feature>
<reference evidence="2 3" key="1">
    <citation type="journal article" date="2010" name="Stand. Genomic Sci.">
        <title>Complete genome sequence of Haliangium ochraceum type strain (SMP-2).</title>
        <authorList>
            <consortium name="US DOE Joint Genome Institute (JGI-PGF)"/>
            <person name="Ivanova N."/>
            <person name="Daum C."/>
            <person name="Lang E."/>
            <person name="Abt B."/>
            <person name="Kopitz M."/>
            <person name="Saunders E."/>
            <person name="Lapidus A."/>
            <person name="Lucas S."/>
            <person name="Glavina Del Rio T."/>
            <person name="Nolan M."/>
            <person name="Tice H."/>
            <person name="Copeland A."/>
            <person name="Cheng J.F."/>
            <person name="Chen F."/>
            <person name="Bruce D."/>
            <person name="Goodwin L."/>
            <person name="Pitluck S."/>
            <person name="Mavromatis K."/>
            <person name="Pati A."/>
            <person name="Mikhailova N."/>
            <person name="Chen A."/>
            <person name="Palaniappan K."/>
            <person name="Land M."/>
            <person name="Hauser L."/>
            <person name="Chang Y.J."/>
            <person name="Jeffries C.D."/>
            <person name="Detter J.C."/>
            <person name="Brettin T."/>
            <person name="Rohde M."/>
            <person name="Goker M."/>
            <person name="Bristow J."/>
            <person name="Markowitz V."/>
            <person name="Eisen J.A."/>
            <person name="Hugenholtz P."/>
            <person name="Kyrpides N.C."/>
            <person name="Klenk H.P."/>
        </authorList>
    </citation>
    <scope>NUCLEOTIDE SEQUENCE [LARGE SCALE GENOMIC DNA]</scope>
    <source>
        <strain evidence="3">DSM 14365 / CIP 107738 / JCM 11303 / AJ 13395 / SMP-2</strain>
    </source>
</reference>
<dbReference type="AlphaFoldDB" id="D0LWZ0"/>
<organism evidence="2 3">
    <name type="scientific">Haliangium ochraceum (strain DSM 14365 / JCM 11303 / SMP-2)</name>
    <dbReference type="NCBI Taxonomy" id="502025"/>
    <lineage>
        <taxon>Bacteria</taxon>
        <taxon>Pseudomonadati</taxon>
        <taxon>Myxococcota</taxon>
        <taxon>Polyangia</taxon>
        <taxon>Haliangiales</taxon>
        <taxon>Kofleriaceae</taxon>
        <taxon>Haliangium</taxon>
    </lineage>
</organism>
<evidence type="ECO:0000313" key="2">
    <source>
        <dbReference type="EMBL" id="ACY14237.1"/>
    </source>
</evidence>
<dbReference type="EMBL" id="CP001804">
    <property type="protein sequence ID" value="ACY14237.1"/>
    <property type="molecule type" value="Genomic_DNA"/>
</dbReference>
<protein>
    <recommendedName>
        <fullName evidence="4">Lipase class 3</fullName>
    </recommendedName>
</protein>
<proteinExistence type="predicted"/>
<evidence type="ECO:0000256" key="1">
    <source>
        <dbReference type="SAM" id="MobiDB-lite"/>
    </source>
</evidence>
<dbReference type="RefSeq" id="WP_012826845.1">
    <property type="nucleotide sequence ID" value="NC_013440.1"/>
</dbReference>
<accession>D0LWZ0</accession>
<dbReference type="Proteomes" id="UP000001880">
    <property type="component" value="Chromosome"/>
</dbReference>
<dbReference type="HOGENOM" id="CLU_503232_0_0_7"/>
<dbReference type="Gene3D" id="3.40.50.1820">
    <property type="entry name" value="alpha/beta hydrolase"/>
    <property type="match status" value="1"/>
</dbReference>
<feature type="region of interest" description="Disordered" evidence="1">
    <location>
        <begin position="1"/>
        <end position="112"/>
    </location>
</feature>
<gene>
    <name evidence="2" type="ordered locus">Hoch_1687</name>
</gene>
<keyword evidence="3" id="KW-1185">Reference proteome</keyword>
<feature type="compositionally biased region" description="Low complexity" evidence="1">
    <location>
        <begin position="52"/>
        <end position="67"/>
    </location>
</feature>
<name>D0LWZ0_HALO1</name>
<evidence type="ECO:0000313" key="3">
    <source>
        <dbReference type="Proteomes" id="UP000001880"/>
    </source>
</evidence>
<sequence>MSYEDHKQPQSQRNNELQSAHAIQRAPAPGKRTRTMSMPQAGAARAPVQRKASPGAASAGADSASTARWMNTAMRPDLHPMPVQRKAAPGGAVVQRKSEPSGQGGGSTHIPTREEVHANPAAFGIPEGGNPDDFFNEYVAHTLAYMQPEQLDVNALDPNADDYQSRVATIERHRATMRGWGYDPDSLTFLNDSRSGDNETGLQAVRIDPLDPEGEHGSIVGFRGTEPVAGHQSTLTNPTGFADDVATDLGRDIGGNQYRENQERIHALIAGGTGPMTLTGHSLGGALAQHAAAGSTDLNVSNVVGFQAPGIDSSAANSFNAANADGHIDVRFHEHEKDVVHRAGEQKLDGTHYTWHDTNDPSFLGAHLTNFMYNGVNGDGEQVTNVGAGSSPAVTEHDPITNRQGWEGGRRILGGGLNVVASPFQGAFALGQGLGNAAVNAGQGVLDSGSSLVGGISEGASQMGNGEVLSGLGTMAGGVWDGTTGLLGTGANLVGDVAGAAVSGVTKAGSELVEGVGTVAHGIGNLATWGAQGIGRLFSGD</sequence>
<dbReference type="SUPFAM" id="SSF53474">
    <property type="entry name" value="alpha/beta-Hydrolases"/>
    <property type="match status" value="1"/>
</dbReference>